<keyword evidence="7 11" id="KW-0630">Potassium</keyword>
<evidence type="ECO:0000256" key="2">
    <source>
        <dbReference type="ARBA" id="ARBA00022475"/>
    </source>
</evidence>
<evidence type="ECO:0000256" key="7">
    <source>
        <dbReference type="ARBA" id="ARBA00022958"/>
    </source>
</evidence>
<dbReference type="GO" id="GO:0005886">
    <property type="term" value="C:plasma membrane"/>
    <property type="evidence" value="ECO:0007669"/>
    <property type="project" value="UniProtKB-SubCell"/>
</dbReference>
<keyword evidence="10 11" id="KW-0472">Membrane</keyword>
<name>A0A4V2F490_9BURK</name>
<evidence type="ECO:0000256" key="8">
    <source>
        <dbReference type="ARBA" id="ARBA00022989"/>
    </source>
</evidence>
<keyword evidence="1 11" id="KW-0813">Transport</keyword>
<comment type="similarity">
    <text evidence="11">Belongs to the KdpC family.</text>
</comment>
<dbReference type="Pfam" id="PF02669">
    <property type="entry name" value="KdpC"/>
    <property type="match status" value="1"/>
</dbReference>
<dbReference type="GO" id="GO:0005524">
    <property type="term" value="F:ATP binding"/>
    <property type="evidence" value="ECO:0007669"/>
    <property type="project" value="UniProtKB-UniRule"/>
</dbReference>
<dbReference type="HAMAP" id="MF_00276">
    <property type="entry name" value="KdpC"/>
    <property type="match status" value="1"/>
</dbReference>
<evidence type="ECO:0000256" key="4">
    <source>
        <dbReference type="ARBA" id="ARBA00022692"/>
    </source>
</evidence>
<evidence type="ECO:0000256" key="5">
    <source>
        <dbReference type="ARBA" id="ARBA00022741"/>
    </source>
</evidence>
<dbReference type="GO" id="GO:0008556">
    <property type="term" value="F:P-type potassium transmembrane transporter activity"/>
    <property type="evidence" value="ECO:0007669"/>
    <property type="project" value="InterPro"/>
</dbReference>
<dbReference type="NCBIfam" id="NF001454">
    <property type="entry name" value="PRK00315.1"/>
    <property type="match status" value="1"/>
</dbReference>
<dbReference type="NCBIfam" id="TIGR00681">
    <property type="entry name" value="kdpC"/>
    <property type="match status" value="1"/>
</dbReference>
<evidence type="ECO:0000313" key="13">
    <source>
        <dbReference type="Proteomes" id="UP000292445"/>
    </source>
</evidence>
<organism evidence="12 13">
    <name type="scientific">Pigmentiphaga kullae</name>
    <dbReference type="NCBI Taxonomy" id="151784"/>
    <lineage>
        <taxon>Bacteria</taxon>
        <taxon>Pseudomonadati</taxon>
        <taxon>Pseudomonadota</taxon>
        <taxon>Betaproteobacteria</taxon>
        <taxon>Burkholderiales</taxon>
        <taxon>Alcaligenaceae</taxon>
        <taxon>Pigmentiphaga</taxon>
    </lineage>
</organism>
<keyword evidence="9 11" id="KW-0406">Ion transport</keyword>
<dbReference type="Proteomes" id="UP000292445">
    <property type="component" value="Unassembled WGS sequence"/>
</dbReference>
<evidence type="ECO:0000256" key="10">
    <source>
        <dbReference type="ARBA" id="ARBA00023136"/>
    </source>
</evidence>
<dbReference type="PIRSF" id="PIRSF001296">
    <property type="entry name" value="K_ATPase_KdpC"/>
    <property type="match status" value="1"/>
</dbReference>
<evidence type="ECO:0000256" key="6">
    <source>
        <dbReference type="ARBA" id="ARBA00022840"/>
    </source>
</evidence>
<dbReference type="RefSeq" id="WP_130357840.1">
    <property type="nucleotide sequence ID" value="NZ_SGXC01000001.1"/>
</dbReference>
<keyword evidence="6 11" id="KW-0067">ATP-binding</keyword>
<evidence type="ECO:0000256" key="11">
    <source>
        <dbReference type="HAMAP-Rule" id="MF_00276"/>
    </source>
</evidence>
<accession>A0A4V2F490</accession>
<dbReference type="AlphaFoldDB" id="A0A4V2F490"/>
<comment type="caution">
    <text evidence="12">The sequence shown here is derived from an EMBL/GenBank/DDBJ whole genome shotgun (WGS) entry which is preliminary data.</text>
</comment>
<comment type="function">
    <text evidence="11">Part of the high-affinity ATP-driven potassium transport (or Kdp) system, which catalyzes the hydrolysis of ATP coupled with the electrogenic transport of potassium into the cytoplasm. This subunit acts as a catalytic chaperone that increases the ATP-binding affinity of the ATP-hydrolyzing subunit KdpB by the formation of a transient KdpB/KdpC/ATP ternary complex.</text>
</comment>
<evidence type="ECO:0000256" key="3">
    <source>
        <dbReference type="ARBA" id="ARBA00022538"/>
    </source>
</evidence>
<evidence type="ECO:0000313" key="12">
    <source>
        <dbReference type="EMBL" id="RZS86777.1"/>
    </source>
</evidence>
<dbReference type="PANTHER" id="PTHR30042:SF2">
    <property type="entry name" value="POTASSIUM-TRANSPORTING ATPASE KDPC SUBUNIT"/>
    <property type="match status" value="1"/>
</dbReference>
<evidence type="ECO:0000256" key="1">
    <source>
        <dbReference type="ARBA" id="ARBA00022448"/>
    </source>
</evidence>
<comment type="subunit">
    <text evidence="11">The system is composed of three essential subunits: KdpA, KdpB and KdpC.</text>
</comment>
<reference evidence="12 13" key="1">
    <citation type="submission" date="2019-02" db="EMBL/GenBank/DDBJ databases">
        <title>Genomic Encyclopedia of Type Strains, Phase IV (KMG-IV): sequencing the most valuable type-strain genomes for metagenomic binning, comparative biology and taxonomic classification.</title>
        <authorList>
            <person name="Goeker M."/>
        </authorList>
    </citation>
    <scope>NUCLEOTIDE SEQUENCE [LARGE SCALE GENOMIC DNA]</scope>
    <source>
        <strain evidence="12 13">K24</strain>
    </source>
</reference>
<dbReference type="PANTHER" id="PTHR30042">
    <property type="entry name" value="POTASSIUM-TRANSPORTING ATPASE C CHAIN"/>
    <property type="match status" value="1"/>
</dbReference>
<gene>
    <name evidence="11" type="primary">kdpC</name>
    <name evidence="12" type="ORF">EV675_2826</name>
</gene>
<sequence>MTPATSPARQRVLRPALAVFAALSVVTGLLYPLATTALARLAFADQAAGSLVQSGETTVGSTLIGQSFTSPRYFWGRPSATADRPYNAQASGGSNLGPRNPELARLASERALALRQADPGNAAPIPVDLVAASGSGLDPHISVAGARYQAGRVARERGLPMDEVEKLIAGHTERPFIGILGEPVVNVLQLNLALDRLPRP</sequence>
<keyword evidence="8 11" id="KW-1133">Transmembrane helix</keyword>
<keyword evidence="13" id="KW-1185">Reference proteome</keyword>
<keyword evidence="2 11" id="KW-1003">Cell membrane</keyword>
<dbReference type="OrthoDB" id="9788285at2"/>
<proteinExistence type="inferred from homology"/>
<keyword evidence="5 11" id="KW-0547">Nucleotide-binding</keyword>
<dbReference type="EMBL" id="SGXC01000001">
    <property type="protein sequence ID" value="RZS86777.1"/>
    <property type="molecule type" value="Genomic_DNA"/>
</dbReference>
<keyword evidence="3 11" id="KW-0633">Potassium transport</keyword>
<dbReference type="InterPro" id="IPR003820">
    <property type="entry name" value="KdpC"/>
</dbReference>
<protein>
    <recommendedName>
        <fullName evidence="11">Potassium-transporting ATPase KdpC subunit</fullName>
    </recommendedName>
    <alternativeName>
        <fullName evidence="11">ATP phosphohydrolase [potassium-transporting] C chain</fullName>
    </alternativeName>
    <alternativeName>
        <fullName evidence="11">Potassium-binding and translocating subunit C</fullName>
    </alternativeName>
    <alternativeName>
        <fullName evidence="11">Potassium-translocating ATPase C chain</fullName>
    </alternativeName>
</protein>
<comment type="subcellular location">
    <subcellularLocation>
        <location evidence="11">Cell membrane</location>
        <topology evidence="11">Single-pass membrane protein</topology>
    </subcellularLocation>
</comment>
<keyword evidence="4 11" id="KW-0812">Transmembrane</keyword>
<evidence type="ECO:0000256" key="9">
    <source>
        <dbReference type="ARBA" id="ARBA00023065"/>
    </source>
</evidence>